<evidence type="ECO:0000313" key="1">
    <source>
        <dbReference type="EMBL" id="WWQ64596.1"/>
    </source>
</evidence>
<accession>A0ACD5ABJ4</accession>
<proteinExistence type="predicted"/>
<reference evidence="1" key="1">
    <citation type="journal article" date="2025" name="Int. J. Syst. Evol. Microbiol.">
        <title>Streptomyces citrinus sp. nov., with yellow diffusible pigment.</title>
        <authorList>
            <person name="He Y."/>
            <person name="Yang E."/>
            <person name="Xu J."/>
            <person name="Sun Y."/>
            <person name="Sun L."/>
        </authorList>
    </citation>
    <scope>NUCLEOTIDE SEQUENCE</scope>
    <source>
        <strain evidence="1">Q6</strain>
    </source>
</reference>
<dbReference type="Proteomes" id="UP001432251">
    <property type="component" value="Chromosome"/>
</dbReference>
<gene>
    <name evidence="1" type="ORF">V2W30_15415</name>
</gene>
<evidence type="ECO:0000313" key="2">
    <source>
        <dbReference type="Proteomes" id="UP001432251"/>
    </source>
</evidence>
<sequence length="57" mass="5478">MSHSKSKSLRNRKIGAAVLAGALAVASLGLAVGTAAASTGPVTAPTETHASASQHPA</sequence>
<dbReference type="EMBL" id="CP146022">
    <property type="protein sequence ID" value="WWQ64596.1"/>
    <property type="molecule type" value="Genomic_DNA"/>
</dbReference>
<protein>
    <submittedName>
        <fullName evidence="1">Uncharacterized protein</fullName>
    </submittedName>
</protein>
<organism evidence="1 2">
    <name type="scientific">Streptomyces citrinus</name>
    <dbReference type="NCBI Taxonomy" id="3118173"/>
    <lineage>
        <taxon>Bacteria</taxon>
        <taxon>Bacillati</taxon>
        <taxon>Actinomycetota</taxon>
        <taxon>Actinomycetes</taxon>
        <taxon>Kitasatosporales</taxon>
        <taxon>Streptomycetaceae</taxon>
        <taxon>Streptomyces</taxon>
    </lineage>
</organism>
<keyword evidence="2" id="KW-1185">Reference proteome</keyword>
<name>A0ACD5ABJ4_9ACTN</name>